<evidence type="ECO:0000256" key="1">
    <source>
        <dbReference type="SAM" id="SignalP"/>
    </source>
</evidence>
<dbReference type="AlphaFoldDB" id="A0ABD2J7I0"/>
<proteinExistence type="predicted"/>
<protein>
    <submittedName>
        <fullName evidence="2">Uncharacterized protein</fullName>
    </submittedName>
</protein>
<dbReference type="Proteomes" id="UP001620645">
    <property type="component" value="Unassembled WGS sequence"/>
</dbReference>
<comment type="caution">
    <text evidence="2">The sequence shown here is derived from an EMBL/GenBank/DDBJ whole genome shotgun (WGS) entry which is preliminary data.</text>
</comment>
<accession>A0ABD2J7I0</accession>
<sequence length="326" mass="36736">MFKQIKPFLIFLLSTFSIASVKGNIFTDINDYVIKPVINAAEEVVNRVIDFIPTAAAVRALYWMAKNQRKWECGPDTPKETAIVSHFASEFAVSFQSSCYKKYNKINQCCITHDTCCNAYVPGTGRHERNATCDPPFCSCLMDVTLGDGDVICAGLVGSFCVIVVIQGDKDGQFRNYTTRKTQCEGGERRCLENFEVCTKWCSNKNCANEHNDCMKNACCQGKSRQCRDEQKACYSKCGNTKQQCDDECTSCFNRPSPECKDKSADLCFPSGHEKTFEDAQEKNCRKQSCQEKEDKCEAKRVACYSLCGNDQMYCDDESAKCWAIF</sequence>
<keyword evidence="3" id="KW-1185">Reference proteome</keyword>
<feature type="signal peptide" evidence="1">
    <location>
        <begin position="1"/>
        <end position="23"/>
    </location>
</feature>
<evidence type="ECO:0000313" key="3">
    <source>
        <dbReference type="Proteomes" id="UP001620645"/>
    </source>
</evidence>
<dbReference type="EMBL" id="JBICCN010000196">
    <property type="protein sequence ID" value="KAL3086561.1"/>
    <property type="molecule type" value="Genomic_DNA"/>
</dbReference>
<reference evidence="2 3" key="1">
    <citation type="submission" date="2024-10" db="EMBL/GenBank/DDBJ databases">
        <authorList>
            <person name="Kim D."/>
        </authorList>
    </citation>
    <scope>NUCLEOTIDE SEQUENCE [LARGE SCALE GENOMIC DNA]</scope>
    <source>
        <strain evidence="2">Taebaek</strain>
    </source>
</reference>
<organism evidence="2 3">
    <name type="scientific">Heterodera schachtii</name>
    <name type="common">Sugarbeet cyst nematode worm</name>
    <name type="synonym">Tylenchus schachtii</name>
    <dbReference type="NCBI Taxonomy" id="97005"/>
    <lineage>
        <taxon>Eukaryota</taxon>
        <taxon>Metazoa</taxon>
        <taxon>Ecdysozoa</taxon>
        <taxon>Nematoda</taxon>
        <taxon>Chromadorea</taxon>
        <taxon>Rhabditida</taxon>
        <taxon>Tylenchina</taxon>
        <taxon>Tylenchomorpha</taxon>
        <taxon>Tylenchoidea</taxon>
        <taxon>Heteroderidae</taxon>
        <taxon>Heteroderinae</taxon>
        <taxon>Heterodera</taxon>
    </lineage>
</organism>
<keyword evidence="1" id="KW-0732">Signal</keyword>
<gene>
    <name evidence="2" type="ORF">niasHS_008081</name>
</gene>
<evidence type="ECO:0000313" key="2">
    <source>
        <dbReference type="EMBL" id="KAL3086561.1"/>
    </source>
</evidence>
<feature type="chain" id="PRO_5044875402" evidence="1">
    <location>
        <begin position="24"/>
        <end position="326"/>
    </location>
</feature>
<name>A0ABD2J7I0_HETSC</name>